<evidence type="ECO:0000256" key="2">
    <source>
        <dbReference type="ARBA" id="ARBA00022525"/>
    </source>
</evidence>
<dbReference type="Pfam" id="PF00090">
    <property type="entry name" value="TSP_1"/>
    <property type="match status" value="3"/>
</dbReference>
<dbReference type="InterPro" id="IPR036084">
    <property type="entry name" value="Ser_inhib-like_sf"/>
</dbReference>
<dbReference type="Proteomes" id="UP000228934">
    <property type="component" value="Unassembled WGS sequence"/>
</dbReference>
<evidence type="ECO:0000256" key="1">
    <source>
        <dbReference type="ARBA" id="ARBA00004613"/>
    </source>
</evidence>
<dbReference type="FunFam" id="2.20.100.10:FF:000002">
    <property type="entry name" value="Unc-5 netrin receptor C"/>
    <property type="match status" value="1"/>
</dbReference>
<dbReference type="Gene3D" id="2.10.70.10">
    <property type="entry name" value="Complement Module, domain 1"/>
    <property type="match status" value="1"/>
</dbReference>
<dbReference type="SMART" id="SM00215">
    <property type="entry name" value="VWC_out"/>
    <property type="match status" value="1"/>
</dbReference>
<evidence type="ECO:0000313" key="7">
    <source>
        <dbReference type="EMBL" id="PIO27468.1"/>
    </source>
</evidence>
<dbReference type="InterPro" id="IPR000884">
    <property type="entry name" value="TSP1_rpt"/>
</dbReference>
<dbReference type="FunFam" id="2.20.100.10:FF:000001">
    <property type="entry name" value="semaphorin-5A isoform X1"/>
    <property type="match status" value="1"/>
</dbReference>
<feature type="domain" description="VWFC" evidence="6">
    <location>
        <begin position="118"/>
        <end position="208"/>
    </location>
</feature>
<keyword evidence="4" id="KW-0677">Repeat</keyword>
<protein>
    <recommendedName>
        <fullName evidence="6">VWFC domain-containing protein</fullName>
    </recommendedName>
</protein>
<dbReference type="AlphaFoldDB" id="A0A2G9RHU6"/>
<dbReference type="PANTHER" id="PTHR22906:SF43">
    <property type="entry name" value="PROPERDIN"/>
    <property type="match status" value="1"/>
</dbReference>
<dbReference type="FunFam" id="2.10.25.10:FF:000055">
    <property type="entry name" value="alpha-tectorin isoform X1"/>
    <property type="match status" value="1"/>
</dbReference>
<evidence type="ECO:0000259" key="6">
    <source>
        <dbReference type="PROSITE" id="PS50184"/>
    </source>
</evidence>
<evidence type="ECO:0000313" key="8">
    <source>
        <dbReference type="Proteomes" id="UP000228934"/>
    </source>
</evidence>
<evidence type="ECO:0000256" key="5">
    <source>
        <dbReference type="ARBA" id="ARBA00023157"/>
    </source>
</evidence>
<organism evidence="7 8">
    <name type="scientific">Aquarana catesbeiana</name>
    <name type="common">American bullfrog</name>
    <name type="synonym">Rana catesbeiana</name>
    <dbReference type="NCBI Taxonomy" id="8400"/>
    <lineage>
        <taxon>Eukaryota</taxon>
        <taxon>Metazoa</taxon>
        <taxon>Chordata</taxon>
        <taxon>Craniata</taxon>
        <taxon>Vertebrata</taxon>
        <taxon>Euteleostomi</taxon>
        <taxon>Amphibia</taxon>
        <taxon>Batrachia</taxon>
        <taxon>Anura</taxon>
        <taxon>Neobatrachia</taxon>
        <taxon>Ranoidea</taxon>
        <taxon>Ranidae</taxon>
        <taxon>Aquarana</taxon>
    </lineage>
</organism>
<dbReference type="PANTHER" id="PTHR22906">
    <property type="entry name" value="PROPERDIN"/>
    <property type="match status" value="1"/>
</dbReference>
<proteinExistence type="predicted"/>
<dbReference type="CDD" id="cd19941">
    <property type="entry name" value="TIL"/>
    <property type="match status" value="1"/>
</dbReference>
<accession>A0A2G9RHU6</accession>
<evidence type="ECO:0000256" key="3">
    <source>
        <dbReference type="ARBA" id="ARBA00022729"/>
    </source>
</evidence>
<keyword evidence="5" id="KW-1015">Disulfide bond</keyword>
<name>A0A2G9RHU6_AQUCT</name>
<evidence type="ECO:0000256" key="4">
    <source>
        <dbReference type="ARBA" id="ARBA00022737"/>
    </source>
</evidence>
<dbReference type="Pfam" id="PF01826">
    <property type="entry name" value="TIL"/>
    <property type="match status" value="1"/>
</dbReference>
<dbReference type="InterPro" id="IPR001007">
    <property type="entry name" value="VWF_dom"/>
</dbReference>
<dbReference type="OrthoDB" id="6262482at2759"/>
<dbReference type="SMART" id="SM00209">
    <property type="entry name" value="TSP1"/>
    <property type="match status" value="3"/>
</dbReference>
<dbReference type="PRINTS" id="PR01705">
    <property type="entry name" value="TSP1REPEAT"/>
</dbReference>
<dbReference type="InterPro" id="IPR036383">
    <property type="entry name" value="TSP1_rpt_sf"/>
</dbReference>
<dbReference type="Gene3D" id="2.10.25.10">
    <property type="entry name" value="Laminin"/>
    <property type="match status" value="1"/>
</dbReference>
<keyword evidence="2" id="KW-0964">Secreted</keyword>
<dbReference type="PROSITE" id="PS50092">
    <property type="entry name" value="TSP1"/>
    <property type="match status" value="3"/>
</dbReference>
<feature type="non-terminal residue" evidence="7">
    <location>
        <position position="309"/>
    </location>
</feature>
<dbReference type="InterPro" id="IPR052065">
    <property type="entry name" value="Compl_asym_regulator"/>
</dbReference>
<feature type="non-terminal residue" evidence="7">
    <location>
        <position position="1"/>
    </location>
</feature>
<gene>
    <name evidence="7" type="ORF">AB205_0138380</name>
</gene>
<dbReference type="SUPFAM" id="SSF57567">
    <property type="entry name" value="Serine protease inhibitors"/>
    <property type="match status" value="1"/>
</dbReference>
<dbReference type="InterPro" id="IPR002919">
    <property type="entry name" value="TIL_dom"/>
</dbReference>
<reference evidence="8" key="1">
    <citation type="journal article" date="2017" name="Nat. Commun.">
        <title>The North American bullfrog draft genome provides insight into hormonal regulation of long noncoding RNA.</title>
        <authorList>
            <person name="Hammond S.A."/>
            <person name="Warren R.L."/>
            <person name="Vandervalk B.P."/>
            <person name="Kucuk E."/>
            <person name="Khan H."/>
            <person name="Gibb E.A."/>
            <person name="Pandoh P."/>
            <person name="Kirk H."/>
            <person name="Zhao Y."/>
            <person name="Jones M."/>
            <person name="Mungall A.J."/>
            <person name="Coope R."/>
            <person name="Pleasance S."/>
            <person name="Moore R.A."/>
            <person name="Holt R.A."/>
            <person name="Round J.M."/>
            <person name="Ohora S."/>
            <person name="Walle B.V."/>
            <person name="Veldhoen N."/>
            <person name="Helbing C.C."/>
            <person name="Birol I."/>
        </authorList>
    </citation>
    <scope>NUCLEOTIDE SEQUENCE [LARGE SCALE GENOMIC DNA]</scope>
</reference>
<dbReference type="EMBL" id="KV941062">
    <property type="protein sequence ID" value="PIO27468.1"/>
    <property type="molecule type" value="Genomic_DNA"/>
</dbReference>
<keyword evidence="8" id="KW-1185">Reference proteome</keyword>
<dbReference type="Gene3D" id="2.20.100.10">
    <property type="entry name" value="Thrombospondin type-1 (TSP1) repeat"/>
    <property type="match status" value="3"/>
</dbReference>
<dbReference type="SUPFAM" id="SSF82895">
    <property type="entry name" value="TSP-1 type 1 repeat"/>
    <property type="match status" value="3"/>
</dbReference>
<sequence>VGGWSSWSSWTECTATCDSGIQTRNRSCSNPSPLHGGPECRGPQIQTRECNTQPCKDLCPPNMIYQTAEECRGTGGACPRLCLDQAAQVECASTCYEGCYCPEGLFLQNNSCVPQTECSCYHKGALYQPGENVTLDACNNCTCVSGEMVCSAAPCPVDCGWSDWTSWSSCSRSCNVGTRRRYRSGTNPAAAFGGQDCEGSGVAIEFCSLQPCKGSAGDWGPWSECSVPCGGGYRNRSRVSVVLRRIEFSTCNLHPCSVINCSSIADTAYSGCGPACPRSCDDITEDQSLVTAPPGPVLSPGSIYLLGKV</sequence>
<dbReference type="PROSITE" id="PS50184">
    <property type="entry name" value="VWFC_2"/>
    <property type="match status" value="1"/>
</dbReference>
<keyword evidence="3" id="KW-0732">Signal</keyword>
<comment type="subcellular location">
    <subcellularLocation>
        <location evidence="1">Secreted</location>
    </subcellularLocation>
</comment>